<keyword evidence="3" id="KW-1185">Reference proteome</keyword>
<evidence type="ECO:0000256" key="1">
    <source>
        <dbReference type="SAM" id="MobiDB-lite"/>
    </source>
</evidence>
<dbReference type="KEGG" id="mhor:MSHOH_1958"/>
<protein>
    <recommendedName>
        <fullName evidence="4">DUF324 domain-containing protein</fullName>
    </recommendedName>
</protein>
<evidence type="ECO:0008006" key="4">
    <source>
        <dbReference type="Google" id="ProtNLM"/>
    </source>
</evidence>
<sequence length="585" mass="67288">MYQLTYEIETLSPVLLTQISGDTNMVSTLDYIPGTVVQGIFANNYIKKANLHSDAHEDPTFHRWFLNSGLIFTNAYIADEENGQKNYFFPTPFSINKYKIAEPETEANKAFDLIIEDPDTKQKNHVGTYCRIEKRQHIEDSNIEDSKIFTKNVKKSINFHHARENRLKGHSEEGTIFNYESLDSGQIFAGRILGSETDLRQIKTLLESRGKIRIGRSKSTQYGEAKLTWVSKEPEKYESELQGLTLDELKNHFILTFLSPALINNECGFASASINDLRKSLAKSLNVDTLNLTIDNIEITKSFKKTEIVENFVSKWLLKKPSENSIKAGSCFEIKIRVANDQLDKDIKELLKKSLLELQKTGIGERTGEGFGRFAIDLQKEKNYELHKPEEETKGEPKGNVSKPGGKIPDLVKDIVKNVILNSYYTRIEARALEDCSGFLKEKSRIPSNSLIGRMDLMLRDSGSPKKFMTAVEAFPQLTKNKLDKCRNEKIKETLYSFVVPKKNNSKDEKDVSVNKDVYKAKEYEIFTQFDEDYNLNETCTLINFDPKEDEDTRSRLYFHYWITFLAKMRKESKKTPAVRERREN</sequence>
<reference evidence="2 3" key="1">
    <citation type="submission" date="2014-07" db="EMBL/GenBank/DDBJ databases">
        <title>Methanogenic archaea and the global carbon cycle.</title>
        <authorList>
            <person name="Henriksen J.R."/>
            <person name="Luke J."/>
            <person name="Reinhart S."/>
            <person name="Benedict M.N."/>
            <person name="Youngblut N.D."/>
            <person name="Metcalf M.E."/>
            <person name="Whitaker R.J."/>
            <person name="Metcalf W.W."/>
        </authorList>
    </citation>
    <scope>NUCLEOTIDE SEQUENCE [LARGE SCALE GENOMIC DNA]</scope>
    <source>
        <strain evidence="2 3">HB-1</strain>
    </source>
</reference>
<feature type="region of interest" description="Disordered" evidence="1">
    <location>
        <begin position="386"/>
        <end position="405"/>
    </location>
</feature>
<dbReference type="STRING" id="1434110.MSHOH_1958"/>
<dbReference type="RefSeq" id="WP_048139456.1">
    <property type="nucleotide sequence ID" value="NZ_CP009516.1"/>
</dbReference>
<evidence type="ECO:0000313" key="2">
    <source>
        <dbReference type="EMBL" id="AKB78441.1"/>
    </source>
</evidence>
<dbReference type="EMBL" id="CP009516">
    <property type="protein sequence ID" value="AKB78441.1"/>
    <property type="molecule type" value="Genomic_DNA"/>
</dbReference>
<proteinExistence type="predicted"/>
<dbReference type="AlphaFoldDB" id="A0A0E3SC66"/>
<dbReference type="HOGENOM" id="CLU_022984_0_0_2"/>
<accession>A0A0E3SC66</accession>
<dbReference type="PATRIC" id="fig|1434110.4.peg.2492"/>
<organism evidence="2 3">
    <name type="scientific">Methanosarcina horonobensis HB-1 = JCM 15518</name>
    <dbReference type="NCBI Taxonomy" id="1434110"/>
    <lineage>
        <taxon>Archaea</taxon>
        <taxon>Methanobacteriati</taxon>
        <taxon>Methanobacteriota</taxon>
        <taxon>Stenosarchaea group</taxon>
        <taxon>Methanomicrobia</taxon>
        <taxon>Methanosarcinales</taxon>
        <taxon>Methanosarcinaceae</taxon>
        <taxon>Methanosarcina</taxon>
    </lineage>
</organism>
<feature type="compositionally biased region" description="Basic and acidic residues" evidence="1">
    <location>
        <begin position="386"/>
        <end position="397"/>
    </location>
</feature>
<evidence type="ECO:0000313" key="3">
    <source>
        <dbReference type="Proteomes" id="UP000033101"/>
    </source>
</evidence>
<gene>
    <name evidence="2" type="ORF">MSHOH_1958</name>
</gene>
<dbReference type="GeneID" id="24831186"/>
<name>A0A0E3SC66_9EURY</name>
<dbReference type="Proteomes" id="UP000033101">
    <property type="component" value="Chromosome"/>
</dbReference>